<comment type="caution">
    <text evidence="2">The sequence shown here is derived from an EMBL/GenBank/DDBJ whole genome shotgun (WGS) entry which is preliminary data.</text>
</comment>
<organism evidence="2">
    <name type="scientific">bioreactor metagenome</name>
    <dbReference type="NCBI Taxonomy" id="1076179"/>
    <lineage>
        <taxon>unclassified sequences</taxon>
        <taxon>metagenomes</taxon>
        <taxon>ecological metagenomes</taxon>
    </lineage>
</organism>
<sequence length="252" mass="28422">MFSATAFLLALHVHVPLIAEFDRGIFALGGAGENLVDPLRNPRRGIFRAYPGMVEREDSVVCGDAVVAVAENPHTHAFHQGVHIRLRRNHEVGGKGKPAFVAVLEFMRRKNRKVRPAENLLRTRNGEPGLDEINRPLRRRKPERLERGFKWFEGERPLLIQYGFPVEITPGDGKHGVFQGAAVRIRHFDFQLRRTGFPEIERPVRGQAKTGGAAVKQRGGPFPRQFGRRDLNLHGTAEFPVRLLPETEVFAP</sequence>
<dbReference type="AlphaFoldDB" id="A0A645CRF8"/>
<dbReference type="EMBL" id="VSSQ01029508">
    <property type="protein sequence ID" value="MPM79666.1"/>
    <property type="molecule type" value="Genomic_DNA"/>
</dbReference>
<accession>A0A645CRF8</accession>
<proteinExistence type="predicted"/>
<evidence type="ECO:0000313" key="2">
    <source>
        <dbReference type="EMBL" id="MPM79666.1"/>
    </source>
</evidence>
<protein>
    <submittedName>
        <fullName evidence="2">Uncharacterized protein</fullName>
    </submittedName>
</protein>
<gene>
    <name evidence="2" type="ORF">SDC9_126705</name>
</gene>
<reference evidence="2" key="1">
    <citation type="submission" date="2019-08" db="EMBL/GenBank/DDBJ databases">
        <authorList>
            <person name="Kucharzyk K."/>
            <person name="Murdoch R.W."/>
            <person name="Higgins S."/>
            <person name="Loffler F."/>
        </authorList>
    </citation>
    <scope>NUCLEOTIDE SEQUENCE</scope>
</reference>
<feature type="region of interest" description="Disordered" evidence="1">
    <location>
        <begin position="205"/>
        <end position="227"/>
    </location>
</feature>
<evidence type="ECO:0000256" key="1">
    <source>
        <dbReference type="SAM" id="MobiDB-lite"/>
    </source>
</evidence>
<name>A0A645CRF8_9ZZZZ</name>